<evidence type="ECO:0000256" key="5">
    <source>
        <dbReference type="ARBA" id="ARBA00022553"/>
    </source>
</evidence>
<dbReference type="Proteomes" id="UP000694569">
    <property type="component" value="Unplaced"/>
</dbReference>
<accession>A0A8C5M674</accession>
<keyword evidence="6 15" id="KW-0812">Transmembrane</keyword>
<evidence type="ECO:0000256" key="11">
    <source>
        <dbReference type="ARBA" id="ARBA00023180"/>
    </source>
</evidence>
<evidence type="ECO:0000256" key="8">
    <source>
        <dbReference type="ARBA" id="ARBA00022974"/>
    </source>
</evidence>
<dbReference type="InterPro" id="IPR027789">
    <property type="entry name" value="Syndecan/Neurexin_dom"/>
</dbReference>
<proteinExistence type="inferred from homology"/>
<evidence type="ECO:0000259" key="19">
    <source>
        <dbReference type="SMART" id="SM00294"/>
    </source>
</evidence>
<organism evidence="20 21">
    <name type="scientific">Leptobrachium leishanense</name>
    <name type="common">Leishan spiny toad</name>
    <dbReference type="NCBI Taxonomy" id="445787"/>
    <lineage>
        <taxon>Eukaryota</taxon>
        <taxon>Metazoa</taxon>
        <taxon>Chordata</taxon>
        <taxon>Craniata</taxon>
        <taxon>Vertebrata</taxon>
        <taxon>Euteleostomi</taxon>
        <taxon>Amphibia</taxon>
        <taxon>Batrachia</taxon>
        <taxon>Anura</taxon>
        <taxon>Pelobatoidea</taxon>
        <taxon>Megophryidae</taxon>
        <taxon>Leptobrachium</taxon>
    </lineage>
</organism>
<dbReference type="InterPro" id="IPR030479">
    <property type="entry name" value="Syndecan_CS"/>
</dbReference>
<dbReference type="Ensembl" id="ENSLLET00000010421.1">
    <property type="protein sequence ID" value="ENSLLEP00000010029.1"/>
    <property type="gene ID" value="ENSLLEG00000006397.1"/>
</dbReference>
<feature type="compositionally biased region" description="Basic and acidic residues" evidence="16">
    <location>
        <begin position="241"/>
        <end position="250"/>
    </location>
</feature>
<dbReference type="AlphaFoldDB" id="A0A8C5M674"/>
<keyword evidence="12 15" id="KW-0357">Heparan sulfate</keyword>
<evidence type="ECO:0000256" key="12">
    <source>
        <dbReference type="ARBA" id="ARBA00023207"/>
    </source>
</evidence>
<evidence type="ECO:0000256" key="18">
    <source>
        <dbReference type="SAM" id="SignalP"/>
    </source>
</evidence>
<dbReference type="OrthoDB" id="10044468at2759"/>
<comment type="subcellular location">
    <subcellularLocation>
        <location evidence="1 15">Membrane</location>
        <topology evidence="1 15">Single-pass type I membrane protein</topology>
    </subcellularLocation>
    <subcellularLocation>
        <location evidence="2">Secreted</location>
        <location evidence="2">Extracellular exosome</location>
    </subcellularLocation>
</comment>
<feature type="compositionally biased region" description="Basic and acidic residues" evidence="16">
    <location>
        <begin position="523"/>
        <end position="532"/>
    </location>
</feature>
<evidence type="ECO:0000256" key="4">
    <source>
        <dbReference type="ARBA" id="ARBA00022525"/>
    </source>
</evidence>
<dbReference type="InterPro" id="IPR003585">
    <property type="entry name" value="Neurexin-like"/>
</dbReference>
<dbReference type="SMART" id="SM00294">
    <property type="entry name" value="4.1m"/>
    <property type="match status" value="1"/>
</dbReference>
<dbReference type="PANTHER" id="PTHR10915:SF5">
    <property type="entry name" value="SYNDECAN-1"/>
    <property type="match status" value="1"/>
</dbReference>
<reference evidence="20" key="1">
    <citation type="submission" date="2025-08" db="UniProtKB">
        <authorList>
            <consortium name="Ensembl"/>
        </authorList>
    </citation>
    <scope>IDENTIFICATION</scope>
</reference>
<feature type="chain" id="PRO_5034860457" description="Syndecan" evidence="18">
    <location>
        <begin position="21"/>
        <end position="532"/>
    </location>
</feature>
<sequence>MERLFVALCLLGLCGSVTLANELKYPVDDDDGSADDEDYSGSGMEDFFTFTSDIANEHSGSMTTVRPIVVPVPTEPELSNVTRVAVEPTTEYTELIKQHEEVLEKLNPTQGSPVEQTTAHITTGKTTADGLDVNWHLHKDHEHHKTTSQSMVEEDATQGPLDKSHHVHIVPHAETTTSPPSDDEDLVNHGITTSSPVQDGESVNDHIHNEVLESTPVADRAKTTESYEGMVFGVEEKPTTKAPLVDDSHGSEGPVVTTGPPDVEIVEGGVHHITETTIPPLNADDNLVHNMVTTPTQNVESDHSRATTPSEADKHHKHHHGHHHHGHHHHHNHTTTAHPTDSDGQHKVSPSEPADRFAPDPTDVWGYDQTDDLDDGQSVEKFTETPVDHPAESSTPVPDDRQPFGTEFPAPDESDSDVSESKEEEESGDDTDGKDLFFETNETGVGGANEGNERSAVVESGSSDASHGIMERKELLAGIIAGGAVGLIFASFLVGFVLYRMKKKDEGSYSLEEPKQSNGGYQKPREQREFFA</sequence>
<dbReference type="PROSITE" id="PS00964">
    <property type="entry name" value="SYNDECAN"/>
    <property type="match status" value="1"/>
</dbReference>
<keyword evidence="8 15" id="KW-0654">Proteoglycan</keyword>
<keyword evidence="7 18" id="KW-0732">Signal</keyword>
<keyword evidence="4" id="KW-0964">Secreted</keyword>
<feature type="compositionally biased region" description="Basic residues" evidence="16">
    <location>
        <begin position="315"/>
        <end position="333"/>
    </location>
</feature>
<keyword evidence="11 15" id="KW-0325">Glycoprotein</keyword>
<evidence type="ECO:0000256" key="6">
    <source>
        <dbReference type="ARBA" id="ARBA00022692"/>
    </source>
</evidence>
<name>A0A8C5M674_9ANUR</name>
<dbReference type="InterPro" id="IPR001050">
    <property type="entry name" value="Syndecan"/>
</dbReference>
<comment type="function">
    <text evidence="13">Cell surface proteoglycan that contains both heparan sulfate and chondroitin sulfate and that links the cytoskeleton to the interstitial matrix. Regulates exosome biogenesis in concert with SDCBP and PDCD6IP. Able to induce its own expression in dental mesenchymal cells and also in the neighboring dental epithelial cells via an MSX1-mediated pathway.</text>
</comment>
<evidence type="ECO:0000313" key="21">
    <source>
        <dbReference type="Proteomes" id="UP000694569"/>
    </source>
</evidence>
<evidence type="ECO:0000256" key="14">
    <source>
        <dbReference type="ARBA" id="ARBA00046939"/>
    </source>
</evidence>
<evidence type="ECO:0000256" key="10">
    <source>
        <dbReference type="ARBA" id="ARBA00023136"/>
    </source>
</evidence>
<evidence type="ECO:0000256" key="15">
    <source>
        <dbReference type="RuleBase" id="RU000649"/>
    </source>
</evidence>
<feature type="region of interest" description="Disordered" evidence="16">
    <location>
        <begin position="295"/>
        <end position="466"/>
    </location>
</feature>
<dbReference type="GO" id="GO:0016477">
    <property type="term" value="P:cell migration"/>
    <property type="evidence" value="ECO:0007669"/>
    <property type="project" value="TreeGrafter"/>
</dbReference>
<feature type="compositionally biased region" description="Basic and acidic residues" evidence="16">
    <location>
        <begin position="381"/>
        <end position="391"/>
    </location>
</feature>
<evidence type="ECO:0000256" key="17">
    <source>
        <dbReference type="SAM" id="Phobius"/>
    </source>
</evidence>
<feature type="transmembrane region" description="Helical" evidence="17">
    <location>
        <begin position="475"/>
        <end position="499"/>
    </location>
</feature>
<evidence type="ECO:0000256" key="13">
    <source>
        <dbReference type="ARBA" id="ARBA00045247"/>
    </source>
</evidence>
<evidence type="ECO:0000256" key="2">
    <source>
        <dbReference type="ARBA" id="ARBA00004550"/>
    </source>
</evidence>
<comment type="subunit">
    <text evidence="14">Interacts with CDCP1. Interacts (via C-terminus) with TIAM1 (via PDZ domain). Interacts with MDK.</text>
</comment>
<feature type="compositionally biased region" description="Acidic residues" evidence="16">
    <location>
        <begin position="410"/>
        <end position="430"/>
    </location>
</feature>
<feature type="domain" description="Neurexin/syndecan/glycophorin C" evidence="19">
    <location>
        <begin position="498"/>
        <end position="516"/>
    </location>
</feature>
<keyword evidence="5" id="KW-0597">Phosphoprotein</keyword>
<dbReference type="GO" id="GO:0016020">
    <property type="term" value="C:membrane"/>
    <property type="evidence" value="ECO:0007669"/>
    <property type="project" value="UniProtKB-SubCell"/>
</dbReference>
<dbReference type="GO" id="GO:0005576">
    <property type="term" value="C:extracellular region"/>
    <property type="evidence" value="ECO:0007669"/>
    <property type="project" value="UniProtKB-SubCell"/>
</dbReference>
<feature type="region of interest" description="Disordered" evidence="16">
    <location>
        <begin position="506"/>
        <end position="532"/>
    </location>
</feature>
<evidence type="ECO:0000256" key="9">
    <source>
        <dbReference type="ARBA" id="ARBA00022989"/>
    </source>
</evidence>
<dbReference type="Pfam" id="PF01034">
    <property type="entry name" value="Syndecan"/>
    <property type="match status" value="1"/>
</dbReference>
<keyword evidence="9 17" id="KW-1133">Transmembrane helix</keyword>
<evidence type="ECO:0000256" key="7">
    <source>
        <dbReference type="ARBA" id="ARBA00022729"/>
    </source>
</evidence>
<evidence type="ECO:0000313" key="20">
    <source>
        <dbReference type="Ensembl" id="ENSLLEP00000010029.1"/>
    </source>
</evidence>
<feature type="signal peptide" evidence="18">
    <location>
        <begin position="1"/>
        <end position="20"/>
    </location>
</feature>
<dbReference type="GO" id="GO:0009986">
    <property type="term" value="C:cell surface"/>
    <property type="evidence" value="ECO:0007669"/>
    <property type="project" value="TreeGrafter"/>
</dbReference>
<evidence type="ECO:0000256" key="16">
    <source>
        <dbReference type="SAM" id="MobiDB-lite"/>
    </source>
</evidence>
<feature type="region of interest" description="Disordered" evidence="16">
    <location>
        <begin position="241"/>
        <end position="260"/>
    </location>
</feature>
<keyword evidence="21" id="KW-1185">Reference proteome</keyword>
<protein>
    <recommendedName>
        <fullName evidence="15">Syndecan</fullName>
    </recommendedName>
</protein>
<reference evidence="20" key="2">
    <citation type="submission" date="2025-09" db="UniProtKB">
        <authorList>
            <consortium name="Ensembl"/>
        </authorList>
    </citation>
    <scope>IDENTIFICATION</scope>
</reference>
<keyword evidence="10 17" id="KW-0472">Membrane</keyword>
<dbReference type="GeneTree" id="ENSGT00940000161171"/>
<feature type="compositionally biased region" description="Basic and acidic residues" evidence="16">
    <location>
        <begin position="506"/>
        <end position="515"/>
    </location>
</feature>
<comment type="similarity">
    <text evidence="3 15">Belongs to the syndecan proteoglycan family.</text>
</comment>
<evidence type="ECO:0000256" key="1">
    <source>
        <dbReference type="ARBA" id="ARBA00004479"/>
    </source>
</evidence>
<evidence type="ECO:0000256" key="3">
    <source>
        <dbReference type="ARBA" id="ARBA00005343"/>
    </source>
</evidence>
<dbReference type="PANTHER" id="PTHR10915">
    <property type="entry name" value="SYNDECAN"/>
    <property type="match status" value="1"/>
</dbReference>